<feature type="domain" description="Transcription regulator PadR N-terminal" evidence="1">
    <location>
        <begin position="10"/>
        <end position="81"/>
    </location>
</feature>
<dbReference type="RefSeq" id="WP_134211770.1">
    <property type="nucleotide sequence ID" value="NZ_CP038015.1"/>
</dbReference>
<evidence type="ECO:0000313" key="3">
    <source>
        <dbReference type="Proteomes" id="UP000294292"/>
    </source>
</evidence>
<organism evidence="2 3">
    <name type="scientific">Paenisporosarcina antarctica</name>
    <dbReference type="NCBI Taxonomy" id="417367"/>
    <lineage>
        <taxon>Bacteria</taxon>
        <taxon>Bacillati</taxon>
        <taxon>Bacillota</taxon>
        <taxon>Bacilli</taxon>
        <taxon>Bacillales</taxon>
        <taxon>Caryophanaceae</taxon>
        <taxon>Paenisporosarcina</taxon>
    </lineage>
</organism>
<dbReference type="InterPro" id="IPR036388">
    <property type="entry name" value="WH-like_DNA-bd_sf"/>
</dbReference>
<proteinExistence type="predicted"/>
<evidence type="ECO:0000259" key="1">
    <source>
        <dbReference type="Pfam" id="PF03551"/>
    </source>
</evidence>
<dbReference type="InterPro" id="IPR036390">
    <property type="entry name" value="WH_DNA-bd_sf"/>
</dbReference>
<reference evidence="2 3" key="1">
    <citation type="submission" date="2019-03" db="EMBL/GenBank/DDBJ databases">
        <title>Complete genome sequence of Paenisporosarcina antarctica CGMCC 1.6503T.</title>
        <authorList>
            <person name="Rong J.-C."/>
            <person name="Chi N.-Y."/>
            <person name="Zhang Q.-F."/>
        </authorList>
    </citation>
    <scope>NUCLEOTIDE SEQUENCE [LARGE SCALE GENOMIC DNA]</scope>
    <source>
        <strain evidence="2 3">CGMCC 1.6503</strain>
    </source>
</reference>
<sequence>MLKGILEGCLLAIIKRGETYGYEMIEKLEEFGFNMVSEGSIYPVLMRMQKDNLVTTVMKASPNGPNRKYYSITELGQVELADYQARWKELSHAVHALFDHDLNKGVE</sequence>
<gene>
    <name evidence="2" type="ORF">E2636_07550</name>
</gene>
<dbReference type="SUPFAM" id="SSF46785">
    <property type="entry name" value="Winged helix' DNA-binding domain"/>
    <property type="match status" value="1"/>
</dbReference>
<keyword evidence="3" id="KW-1185">Reference proteome</keyword>
<dbReference type="InterPro" id="IPR005149">
    <property type="entry name" value="Tscrpt_reg_PadR_N"/>
</dbReference>
<protein>
    <submittedName>
        <fullName evidence="2">PadR family transcriptional regulator</fullName>
    </submittedName>
</protein>
<dbReference type="KEGG" id="panc:E2636_07550"/>
<dbReference type="AlphaFoldDB" id="A0A4P7A2H5"/>
<dbReference type="Gene3D" id="1.10.10.10">
    <property type="entry name" value="Winged helix-like DNA-binding domain superfamily/Winged helix DNA-binding domain"/>
    <property type="match status" value="1"/>
</dbReference>
<dbReference type="PANTHER" id="PTHR33169:SF25">
    <property type="entry name" value="DNA-BINDING PROTEIN YIZB-RELATED"/>
    <property type="match status" value="1"/>
</dbReference>
<dbReference type="PANTHER" id="PTHR33169">
    <property type="entry name" value="PADR-FAMILY TRANSCRIPTIONAL REGULATOR"/>
    <property type="match status" value="1"/>
</dbReference>
<dbReference type="Pfam" id="PF03551">
    <property type="entry name" value="PadR"/>
    <property type="match status" value="1"/>
</dbReference>
<dbReference type="InterPro" id="IPR052509">
    <property type="entry name" value="Metal_resp_DNA-bind_regulator"/>
</dbReference>
<dbReference type="OrthoDB" id="9791785at2"/>
<dbReference type="EMBL" id="CP038015">
    <property type="protein sequence ID" value="QBP43057.1"/>
    <property type="molecule type" value="Genomic_DNA"/>
</dbReference>
<dbReference type="Proteomes" id="UP000294292">
    <property type="component" value="Chromosome"/>
</dbReference>
<accession>A0A4P7A2H5</accession>
<evidence type="ECO:0000313" key="2">
    <source>
        <dbReference type="EMBL" id="QBP43057.1"/>
    </source>
</evidence>
<name>A0A4P7A2H5_9BACL</name>